<evidence type="ECO:0000313" key="3">
    <source>
        <dbReference type="Proteomes" id="UP000821866"/>
    </source>
</evidence>
<dbReference type="AlphaFoldDB" id="A0A9J6DID7"/>
<evidence type="ECO:0000256" key="1">
    <source>
        <dbReference type="SAM" id="MobiDB-lite"/>
    </source>
</evidence>
<reference evidence="2" key="2">
    <citation type="submission" date="2021-09" db="EMBL/GenBank/DDBJ databases">
        <authorList>
            <person name="Jia N."/>
            <person name="Wang J."/>
            <person name="Shi W."/>
            <person name="Du L."/>
            <person name="Sun Y."/>
            <person name="Zhan W."/>
            <person name="Jiang J."/>
            <person name="Wang Q."/>
            <person name="Zhang B."/>
            <person name="Ji P."/>
            <person name="Sakyi L.B."/>
            <person name="Cui X."/>
            <person name="Yuan T."/>
            <person name="Jiang B."/>
            <person name="Yang W."/>
            <person name="Lam T.T.-Y."/>
            <person name="Chang Q."/>
            <person name="Ding S."/>
            <person name="Wang X."/>
            <person name="Zhu J."/>
            <person name="Ruan X."/>
            <person name="Zhao L."/>
            <person name="Wei J."/>
            <person name="Que T."/>
            <person name="Du C."/>
            <person name="Cheng J."/>
            <person name="Dai P."/>
            <person name="Han X."/>
            <person name="Huang E."/>
            <person name="Gao Y."/>
            <person name="Liu J."/>
            <person name="Shao H."/>
            <person name="Ye R."/>
            <person name="Li L."/>
            <person name="Wei W."/>
            <person name="Wang X."/>
            <person name="Wang C."/>
            <person name="Huo Q."/>
            <person name="Li W."/>
            <person name="Guo W."/>
            <person name="Chen H."/>
            <person name="Chen S."/>
            <person name="Zhou L."/>
            <person name="Zhou L."/>
            <person name="Ni X."/>
            <person name="Tian J."/>
            <person name="Zhou Y."/>
            <person name="Sheng Y."/>
            <person name="Liu T."/>
            <person name="Pan Y."/>
            <person name="Xia L."/>
            <person name="Li J."/>
            <person name="Zhao F."/>
            <person name="Cao W."/>
        </authorList>
    </citation>
    <scope>NUCLEOTIDE SEQUENCE</scope>
    <source>
        <strain evidence="2">Rmic-2018</strain>
        <tissue evidence="2">Larvae</tissue>
    </source>
</reference>
<organism evidence="2 3">
    <name type="scientific">Rhipicephalus microplus</name>
    <name type="common">Cattle tick</name>
    <name type="synonym">Boophilus microplus</name>
    <dbReference type="NCBI Taxonomy" id="6941"/>
    <lineage>
        <taxon>Eukaryota</taxon>
        <taxon>Metazoa</taxon>
        <taxon>Ecdysozoa</taxon>
        <taxon>Arthropoda</taxon>
        <taxon>Chelicerata</taxon>
        <taxon>Arachnida</taxon>
        <taxon>Acari</taxon>
        <taxon>Parasitiformes</taxon>
        <taxon>Ixodida</taxon>
        <taxon>Ixodoidea</taxon>
        <taxon>Ixodidae</taxon>
        <taxon>Rhipicephalinae</taxon>
        <taxon>Rhipicephalus</taxon>
        <taxon>Boophilus</taxon>
    </lineage>
</organism>
<keyword evidence="3" id="KW-1185">Reference proteome</keyword>
<sequence length="158" mass="17545">MDGCAMRNARRHPGLYEATPYLTFCRALCGRWEVVAAFLNQHGAASDRTAKEVLGKAKSLQKLDEDEVMNTSEQQENPVFRGPEEDCDGPSTTPNANDECVTPKKARTDNQEDYSSATIIDSVEMNCDIEAEDRPFTTVTYKKARPAGIPVIFQADRP</sequence>
<dbReference type="VEuPathDB" id="VectorBase:LOC119179115"/>
<feature type="region of interest" description="Disordered" evidence="1">
    <location>
        <begin position="61"/>
        <end position="113"/>
    </location>
</feature>
<protein>
    <submittedName>
        <fullName evidence="2">Uncharacterized protein</fullName>
    </submittedName>
</protein>
<dbReference type="Proteomes" id="UP000821866">
    <property type="component" value="Chromosome 7"/>
</dbReference>
<accession>A0A9J6DID7</accession>
<name>A0A9J6DID7_RHIMP</name>
<reference evidence="2" key="1">
    <citation type="journal article" date="2020" name="Cell">
        <title>Large-Scale Comparative Analyses of Tick Genomes Elucidate Their Genetic Diversity and Vector Capacities.</title>
        <authorList>
            <consortium name="Tick Genome and Microbiome Consortium (TIGMIC)"/>
            <person name="Jia N."/>
            <person name="Wang J."/>
            <person name="Shi W."/>
            <person name="Du L."/>
            <person name="Sun Y."/>
            <person name="Zhan W."/>
            <person name="Jiang J.F."/>
            <person name="Wang Q."/>
            <person name="Zhang B."/>
            <person name="Ji P."/>
            <person name="Bell-Sakyi L."/>
            <person name="Cui X.M."/>
            <person name="Yuan T.T."/>
            <person name="Jiang B.G."/>
            <person name="Yang W.F."/>
            <person name="Lam T.T."/>
            <person name="Chang Q.C."/>
            <person name="Ding S.J."/>
            <person name="Wang X.J."/>
            <person name="Zhu J.G."/>
            <person name="Ruan X.D."/>
            <person name="Zhao L."/>
            <person name="Wei J.T."/>
            <person name="Ye R.Z."/>
            <person name="Que T.C."/>
            <person name="Du C.H."/>
            <person name="Zhou Y.H."/>
            <person name="Cheng J.X."/>
            <person name="Dai P.F."/>
            <person name="Guo W.B."/>
            <person name="Han X.H."/>
            <person name="Huang E.J."/>
            <person name="Li L.F."/>
            <person name="Wei W."/>
            <person name="Gao Y.C."/>
            <person name="Liu J.Z."/>
            <person name="Shao H.Z."/>
            <person name="Wang X."/>
            <person name="Wang C.C."/>
            <person name="Yang T.C."/>
            <person name="Huo Q.B."/>
            <person name="Li W."/>
            <person name="Chen H.Y."/>
            <person name="Chen S.E."/>
            <person name="Zhou L.G."/>
            <person name="Ni X.B."/>
            <person name="Tian J.H."/>
            <person name="Sheng Y."/>
            <person name="Liu T."/>
            <person name="Pan Y.S."/>
            <person name="Xia L.Y."/>
            <person name="Li J."/>
            <person name="Zhao F."/>
            <person name="Cao W.C."/>
        </authorList>
    </citation>
    <scope>NUCLEOTIDE SEQUENCE</scope>
    <source>
        <strain evidence="2">Rmic-2018</strain>
    </source>
</reference>
<comment type="caution">
    <text evidence="2">The sequence shown here is derived from an EMBL/GenBank/DDBJ whole genome shotgun (WGS) entry which is preliminary data.</text>
</comment>
<evidence type="ECO:0000313" key="2">
    <source>
        <dbReference type="EMBL" id="KAH8021988.1"/>
    </source>
</evidence>
<proteinExistence type="predicted"/>
<gene>
    <name evidence="2" type="ORF">HPB51_020598</name>
</gene>
<dbReference type="EMBL" id="JABSTU010000009">
    <property type="protein sequence ID" value="KAH8021988.1"/>
    <property type="molecule type" value="Genomic_DNA"/>
</dbReference>